<feature type="region of interest" description="Disordered" evidence="1">
    <location>
        <begin position="37"/>
        <end position="63"/>
    </location>
</feature>
<evidence type="ECO:0000313" key="2">
    <source>
        <dbReference type="EMBL" id="GBP82793.1"/>
    </source>
</evidence>
<accession>A0A4C1Z6M7</accession>
<dbReference type="AlphaFoldDB" id="A0A4C1Z6M7"/>
<feature type="compositionally biased region" description="Low complexity" evidence="1">
    <location>
        <begin position="40"/>
        <end position="51"/>
    </location>
</feature>
<sequence length="125" mass="13517">MHILDNSSRNNENLTEASNEAQKIIAHRPFHKFLSLEGESVPSNSSRPCSSQNAPKTNSGLTLRPAARSATGFMALQRTGFHVPAFGTSGISTELTTYLRVCVIGDGYDSPTKRLCSHNVNIVSV</sequence>
<dbReference type="Proteomes" id="UP000299102">
    <property type="component" value="Unassembled WGS sequence"/>
</dbReference>
<proteinExistence type="predicted"/>
<feature type="compositionally biased region" description="Polar residues" evidence="1">
    <location>
        <begin position="52"/>
        <end position="61"/>
    </location>
</feature>
<name>A0A4C1Z6M7_EUMVA</name>
<comment type="caution">
    <text evidence="2">The sequence shown here is derived from an EMBL/GenBank/DDBJ whole genome shotgun (WGS) entry which is preliminary data.</text>
</comment>
<keyword evidence="3" id="KW-1185">Reference proteome</keyword>
<protein>
    <submittedName>
        <fullName evidence="2">Uncharacterized protein</fullName>
    </submittedName>
</protein>
<evidence type="ECO:0000313" key="3">
    <source>
        <dbReference type="Proteomes" id="UP000299102"/>
    </source>
</evidence>
<gene>
    <name evidence="2" type="ORF">EVAR_46016_1</name>
</gene>
<reference evidence="2 3" key="1">
    <citation type="journal article" date="2019" name="Commun. Biol.">
        <title>The bagworm genome reveals a unique fibroin gene that provides high tensile strength.</title>
        <authorList>
            <person name="Kono N."/>
            <person name="Nakamura H."/>
            <person name="Ohtoshi R."/>
            <person name="Tomita M."/>
            <person name="Numata K."/>
            <person name="Arakawa K."/>
        </authorList>
    </citation>
    <scope>NUCLEOTIDE SEQUENCE [LARGE SCALE GENOMIC DNA]</scope>
</reference>
<evidence type="ECO:0000256" key="1">
    <source>
        <dbReference type="SAM" id="MobiDB-lite"/>
    </source>
</evidence>
<dbReference type="EMBL" id="BGZK01001587">
    <property type="protein sequence ID" value="GBP82793.1"/>
    <property type="molecule type" value="Genomic_DNA"/>
</dbReference>
<organism evidence="2 3">
    <name type="scientific">Eumeta variegata</name>
    <name type="common">Bagworm moth</name>
    <name type="synonym">Eumeta japonica</name>
    <dbReference type="NCBI Taxonomy" id="151549"/>
    <lineage>
        <taxon>Eukaryota</taxon>
        <taxon>Metazoa</taxon>
        <taxon>Ecdysozoa</taxon>
        <taxon>Arthropoda</taxon>
        <taxon>Hexapoda</taxon>
        <taxon>Insecta</taxon>
        <taxon>Pterygota</taxon>
        <taxon>Neoptera</taxon>
        <taxon>Endopterygota</taxon>
        <taxon>Lepidoptera</taxon>
        <taxon>Glossata</taxon>
        <taxon>Ditrysia</taxon>
        <taxon>Tineoidea</taxon>
        <taxon>Psychidae</taxon>
        <taxon>Oiketicinae</taxon>
        <taxon>Eumeta</taxon>
    </lineage>
</organism>